<name>A0A0N1IMP0_LEPSE</name>
<organism evidence="15 16">
    <name type="scientific">Leptomonas seymouri</name>
    <dbReference type="NCBI Taxonomy" id="5684"/>
    <lineage>
        <taxon>Eukaryota</taxon>
        <taxon>Discoba</taxon>
        <taxon>Euglenozoa</taxon>
        <taxon>Kinetoplastea</taxon>
        <taxon>Metakinetoplastina</taxon>
        <taxon>Trypanosomatida</taxon>
        <taxon>Trypanosomatidae</taxon>
        <taxon>Leishmaniinae</taxon>
        <taxon>Leptomonas</taxon>
    </lineage>
</organism>
<dbReference type="AlphaFoldDB" id="A0A0N1IMP0"/>
<comment type="caution">
    <text evidence="15">The sequence shown here is derived from an EMBL/GenBank/DDBJ whole genome shotgun (WGS) entry which is preliminary data.</text>
</comment>
<keyword evidence="6 12" id="KW-0479">Metal-binding</keyword>
<dbReference type="InterPro" id="IPR039044">
    <property type="entry name" value="Trm13"/>
</dbReference>
<dbReference type="InterPro" id="IPR021721">
    <property type="entry name" value="Znf_CCCH-type_TRM13"/>
</dbReference>
<evidence type="ECO:0000256" key="1">
    <source>
        <dbReference type="ARBA" id="ARBA00005265"/>
    </source>
</evidence>
<dbReference type="PANTHER" id="PTHR12998:SF0">
    <property type="entry name" value="TRNA:M(4)X MODIFICATION ENZYME TRM13 HOMOLOG"/>
    <property type="match status" value="1"/>
</dbReference>
<feature type="domain" description="CHHC U11-48K-type" evidence="14">
    <location>
        <begin position="97"/>
        <end position="124"/>
    </location>
</feature>
<evidence type="ECO:0000256" key="10">
    <source>
        <dbReference type="ARBA" id="ARBA00048635"/>
    </source>
</evidence>
<dbReference type="GO" id="GO:0030488">
    <property type="term" value="P:tRNA methylation"/>
    <property type="evidence" value="ECO:0007669"/>
    <property type="project" value="InterPro"/>
</dbReference>
<comment type="function">
    <text evidence="12">tRNA methylase which 2'-O-methylates cytidine(4) in tRNA(Pro) and tRNA(Gly)(GCC), and adenosine(4) in tRNA(His).</text>
</comment>
<dbReference type="OrthoDB" id="258806at2759"/>
<evidence type="ECO:0000256" key="2">
    <source>
        <dbReference type="ARBA" id="ARBA00022603"/>
    </source>
</evidence>
<sequence length="592" mass="63962">MSHHDGMAVPEAPAHKLAKLEGGSLRNPDPTYCSYYVSRKHRFCRTECKPGSLYCCTHNGTGDSGAVRRSDDGESSSGAHDNSSPELKGASGTGDVRVPCPINPNHTVYASRLAKHVRVCPDLRFVTTQLPYFSENKHANKGAAFVTPALVGDTEGTTARRTHRDLSQDDLARLMRKVMDCYRSCVEPEIVVMPSCAMPTPTDVAPGGEDGVAFTSSYPSFSEACPEPLHHPGSVSQKHGPQHTALLRCLSDVVLQSCAADSILTQYSKLTPSVGARFPEATPKPIHVDGFLEFGAGKGGLSVALQQLIMHRLLESSAVAAKSEVAGFTEHATSEPSSAPPSSWPFLKEVAAQPPLVVLDMDGFRRKGDARVRHSAVPLRRLRIDIKDVGLTQAFLEDIRPSSSSEKTTGDAAAAVEKAACTPSDHNIEGPMENWAVLGKHLCGACTDFALSCLTESPSLSHEAQVRLPIVIIATCCHHRCELRHLNPPETLEGGGGAPAVLMMPGSDFAWSQDEFAALTSMSSWAVCGGFVSEDRRLIGRQCKRIIDQLRVHFLRLLGYAAFQCQYTTRDITEENVCIVAFHQQSRDAPSL</sequence>
<evidence type="ECO:0000256" key="5">
    <source>
        <dbReference type="ARBA" id="ARBA00022694"/>
    </source>
</evidence>
<keyword evidence="7 12" id="KW-0863">Zinc-finger</keyword>
<dbReference type="VEuPathDB" id="TriTrypDB:Lsey_0007_0260"/>
<dbReference type="GO" id="GO:0008270">
    <property type="term" value="F:zinc ion binding"/>
    <property type="evidence" value="ECO:0007669"/>
    <property type="project" value="UniProtKB-KW"/>
</dbReference>
<dbReference type="InterPro" id="IPR022776">
    <property type="entry name" value="TRM13/UPF0224_CHHC_Znf_dom"/>
</dbReference>
<dbReference type="InterPro" id="IPR007871">
    <property type="entry name" value="Methyltransferase_TRM13"/>
</dbReference>
<keyword evidence="16" id="KW-1185">Reference proteome</keyword>
<evidence type="ECO:0000256" key="3">
    <source>
        <dbReference type="ARBA" id="ARBA00022679"/>
    </source>
</evidence>
<comment type="similarity">
    <text evidence="1 12">Belongs to the methyltransferase TRM13 family.</text>
</comment>
<dbReference type="Pfam" id="PF11722">
    <property type="entry name" value="zf-TRM13_CCCH"/>
    <property type="match status" value="1"/>
</dbReference>
<evidence type="ECO:0000313" key="15">
    <source>
        <dbReference type="EMBL" id="KPI90313.1"/>
    </source>
</evidence>
<dbReference type="PANTHER" id="PTHR12998">
    <property type="entry name" value="TRNA:M(4)X MODIFICATION ENZYME TRM13 HOMOLOG"/>
    <property type="match status" value="1"/>
</dbReference>
<keyword evidence="3 12" id="KW-0808">Transferase</keyword>
<comment type="catalytic activity">
    <reaction evidence="10 12">
        <text>cytidine(4) in tRNA(Gly)(GCC) + S-adenosyl-L-methionine = 2'-O-methylcytidine(4) in tRNA(Gly)(GCC) + S-adenosyl-L-homocysteine + H(+)</text>
        <dbReference type="Rhea" id="RHEA:43192"/>
        <dbReference type="Rhea" id="RHEA-COMP:10399"/>
        <dbReference type="Rhea" id="RHEA-COMP:10400"/>
        <dbReference type="ChEBI" id="CHEBI:15378"/>
        <dbReference type="ChEBI" id="CHEBI:57856"/>
        <dbReference type="ChEBI" id="CHEBI:59789"/>
        <dbReference type="ChEBI" id="CHEBI:74495"/>
        <dbReference type="ChEBI" id="CHEBI:82748"/>
        <dbReference type="EC" id="2.1.1.225"/>
    </reaction>
</comment>
<dbReference type="PROSITE" id="PS51800">
    <property type="entry name" value="ZF_CHHC_U11_48K"/>
    <property type="match status" value="1"/>
</dbReference>
<keyword evidence="4 12" id="KW-0949">S-adenosyl-L-methionine</keyword>
<evidence type="ECO:0000256" key="6">
    <source>
        <dbReference type="ARBA" id="ARBA00022723"/>
    </source>
</evidence>
<evidence type="ECO:0000256" key="11">
    <source>
        <dbReference type="ARBA" id="ARBA00049393"/>
    </source>
</evidence>
<comment type="catalytic activity">
    <reaction evidence="11 12">
        <text>adenosine(4) in tRNA(His) + S-adenosyl-L-methionine = 2'-O-methyladenosine(4) in tRNA(His) + S-adenosyl-L-homocysteine + H(+)</text>
        <dbReference type="Rhea" id="RHEA:43196"/>
        <dbReference type="Rhea" id="RHEA-COMP:10401"/>
        <dbReference type="Rhea" id="RHEA-COMP:10402"/>
        <dbReference type="ChEBI" id="CHEBI:15378"/>
        <dbReference type="ChEBI" id="CHEBI:57856"/>
        <dbReference type="ChEBI" id="CHEBI:59789"/>
        <dbReference type="ChEBI" id="CHEBI:74411"/>
        <dbReference type="ChEBI" id="CHEBI:74477"/>
        <dbReference type="EC" id="2.1.1.225"/>
    </reaction>
</comment>
<dbReference type="Pfam" id="PF05206">
    <property type="entry name" value="TRM13"/>
    <property type="match status" value="2"/>
</dbReference>
<evidence type="ECO:0000256" key="8">
    <source>
        <dbReference type="ARBA" id="ARBA00022833"/>
    </source>
</evidence>
<reference evidence="15 16" key="1">
    <citation type="journal article" date="2015" name="PLoS Pathog.">
        <title>Leptomonas seymouri: Adaptations to the Dixenous Life Cycle Analyzed by Genome Sequencing, Transcriptome Profiling and Co-infection with Leishmania donovani.</title>
        <authorList>
            <person name="Kraeva N."/>
            <person name="Butenko A."/>
            <person name="Hlavacova J."/>
            <person name="Kostygov A."/>
            <person name="Myskova J."/>
            <person name="Grybchuk D."/>
            <person name="Lestinova T."/>
            <person name="Votypka J."/>
            <person name="Volf P."/>
            <person name="Opperdoes F."/>
            <person name="Flegontov P."/>
            <person name="Lukes J."/>
            <person name="Yurchenko V."/>
        </authorList>
    </citation>
    <scope>NUCLEOTIDE SEQUENCE [LARGE SCALE GENOMIC DNA]</scope>
    <source>
        <strain evidence="15 16">ATCC 30220</strain>
    </source>
</reference>
<evidence type="ECO:0000256" key="9">
    <source>
        <dbReference type="ARBA" id="ARBA00048165"/>
    </source>
</evidence>
<evidence type="ECO:0000256" key="4">
    <source>
        <dbReference type="ARBA" id="ARBA00022691"/>
    </source>
</evidence>
<feature type="compositionally biased region" description="Polar residues" evidence="13">
    <location>
        <begin position="75"/>
        <end position="85"/>
    </location>
</feature>
<dbReference type="Pfam" id="PF05253">
    <property type="entry name" value="zf-U11-48K"/>
    <property type="match status" value="1"/>
</dbReference>
<evidence type="ECO:0000256" key="7">
    <source>
        <dbReference type="ARBA" id="ARBA00022771"/>
    </source>
</evidence>
<dbReference type="OMA" id="HRCSWRS"/>
<keyword evidence="8 12" id="KW-0862">Zinc</keyword>
<dbReference type="Proteomes" id="UP000038009">
    <property type="component" value="Unassembled WGS sequence"/>
</dbReference>
<dbReference type="GO" id="GO:0106050">
    <property type="term" value="F:tRNA 2'-O-methyltransferase activity"/>
    <property type="evidence" value="ECO:0007669"/>
    <property type="project" value="UniProtKB-UniRule"/>
</dbReference>
<gene>
    <name evidence="15" type="ORF">ABL78_0540</name>
</gene>
<protein>
    <recommendedName>
        <fullName evidence="12">tRNA:m(4)X modification enzyme TRM13</fullName>
        <ecNumber evidence="12">2.1.1.225</ecNumber>
    </recommendedName>
</protein>
<comment type="catalytic activity">
    <reaction evidence="9 12">
        <text>cytidine(4) in tRNA(Pro) + S-adenosyl-L-methionine = 2'-O-methylcytidine(4) in tRNA(Pro) + S-adenosyl-L-homocysteine + H(+)</text>
        <dbReference type="Rhea" id="RHEA:32767"/>
        <dbReference type="Rhea" id="RHEA-COMP:10397"/>
        <dbReference type="Rhea" id="RHEA-COMP:10398"/>
        <dbReference type="ChEBI" id="CHEBI:15378"/>
        <dbReference type="ChEBI" id="CHEBI:57856"/>
        <dbReference type="ChEBI" id="CHEBI:59789"/>
        <dbReference type="ChEBI" id="CHEBI:74495"/>
        <dbReference type="ChEBI" id="CHEBI:82748"/>
        <dbReference type="EC" id="2.1.1.225"/>
    </reaction>
</comment>
<evidence type="ECO:0000256" key="12">
    <source>
        <dbReference type="RuleBase" id="RU367103"/>
    </source>
</evidence>
<proteinExistence type="inferred from homology"/>
<dbReference type="EC" id="2.1.1.225" evidence="12"/>
<evidence type="ECO:0000313" key="16">
    <source>
        <dbReference type="Proteomes" id="UP000038009"/>
    </source>
</evidence>
<accession>A0A0N1IMP0</accession>
<feature type="region of interest" description="Disordered" evidence="13">
    <location>
        <begin position="65"/>
        <end position="97"/>
    </location>
</feature>
<keyword evidence="2 12" id="KW-0489">Methyltransferase</keyword>
<keyword evidence="5 12" id="KW-0819">tRNA processing</keyword>
<dbReference type="EMBL" id="LJSK01000007">
    <property type="protein sequence ID" value="KPI90313.1"/>
    <property type="molecule type" value="Genomic_DNA"/>
</dbReference>
<evidence type="ECO:0000259" key="14">
    <source>
        <dbReference type="PROSITE" id="PS51800"/>
    </source>
</evidence>
<evidence type="ECO:0000256" key="13">
    <source>
        <dbReference type="SAM" id="MobiDB-lite"/>
    </source>
</evidence>